<evidence type="ECO:0000313" key="20">
    <source>
        <dbReference type="Proteomes" id="UP000030816"/>
    </source>
</evidence>
<dbReference type="Pfam" id="PF20684">
    <property type="entry name" value="Fung_rhodopsin"/>
    <property type="match status" value="1"/>
</dbReference>
<keyword evidence="5" id="KW-0964">Secreted</keyword>
<dbReference type="GO" id="GO:0098552">
    <property type="term" value="C:side of membrane"/>
    <property type="evidence" value="ECO:0007669"/>
    <property type="project" value="UniProtKB-KW"/>
</dbReference>
<feature type="transmembrane region" description="Helical" evidence="16">
    <location>
        <begin position="189"/>
        <end position="212"/>
    </location>
</feature>
<comment type="similarity">
    <text evidence="13">Belongs to the SAT4 family.</text>
</comment>
<evidence type="ECO:0000256" key="13">
    <source>
        <dbReference type="ARBA" id="ARBA00038359"/>
    </source>
</evidence>
<comment type="caution">
    <text evidence="14">Lacks conserved residue(s) required for the propagation of feature annotation.</text>
</comment>
<evidence type="ECO:0000256" key="15">
    <source>
        <dbReference type="SAM" id="MobiDB-lite"/>
    </source>
</evidence>
<feature type="compositionally biased region" description="Polar residues" evidence="15">
    <location>
        <begin position="387"/>
        <end position="398"/>
    </location>
</feature>
<keyword evidence="6" id="KW-0336">GPI-anchor</keyword>
<dbReference type="STRING" id="1081103.A0A0B2WIE2"/>
<feature type="signal peptide" evidence="17">
    <location>
        <begin position="1"/>
        <end position="20"/>
    </location>
</feature>
<keyword evidence="14" id="KW-0349">Heme</keyword>
<keyword evidence="7 16" id="KW-0812">Transmembrane</keyword>
<evidence type="ECO:0000256" key="12">
    <source>
        <dbReference type="ARBA" id="ARBA00023288"/>
    </source>
</evidence>
<feature type="transmembrane region" description="Helical" evidence="16">
    <location>
        <begin position="147"/>
        <end position="169"/>
    </location>
</feature>
<dbReference type="AlphaFoldDB" id="A0A0B2WIE2"/>
<dbReference type="OrthoDB" id="2496787at2759"/>
<name>A0A0B2WIE2_METAS</name>
<dbReference type="GeneID" id="63740858"/>
<evidence type="ECO:0000256" key="2">
    <source>
        <dbReference type="ARBA" id="ARBA00004589"/>
    </source>
</evidence>
<keyword evidence="11 14" id="KW-1015">Disulfide bond</keyword>
<evidence type="ECO:0000313" key="19">
    <source>
        <dbReference type="EMBL" id="KHN95791.1"/>
    </source>
</evidence>
<protein>
    <submittedName>
        <fullName evidence="19">Extracellular membrane protein, CFEM domain protein</fullName>
    </submittedName>
</protein>
<evidence type="ECO:0000256" key="4">
    <source>
        <dbReference type="ARBA" id="ARBA00010031"/>
    </source>
</evidence>
<keyword evidence="12" id="KW-0449">Lipoprotein</keyword>
<dbReference type="EMBL" id="AZHE01000020">
    <property type="protein sequence ID" value="KHN95791.1"/>
    <property type="molecule type" value="Genomic_DNA"/>
</dbReference>
<feature type="disulfide bond" evidence="14">
    <location>
        <begin position="56"/>
        <end position="63"/>
    </location>
</feature>
<dbReference type="Pfam" id="PF05730">
    <property type="entry name" value="CFEM"/>
    <property type="match status" value="1"/>
</dbReference>
<comment type="caution">
    <text evidence="19">The sequence shown here is derived from an EMBL/GenBank/DDBJ whole genome shotgun (WGS) entry which is preliminary data.</text>
</comment>
<feature type="transmembrane region" description="Helical" evidence="16">
    <location>
        <begin position="110"/>
        <end position="131"/>
    </location>
</feature>
<dbReference type="InterPro" id="IPR049326">
    <property type="entry name" value="Rhodopsin_dom_fungi"/>
</dbReference>
<feature type="binding site" description="axial binding residue" evidence="14">
    <location>
        <position position="60"/>
    </location>
    <ligand>
        <name>heme</name>
        <dbReference type="ChEBI" id="CHEBI:30413"/>
    </ligand>
    <ligandPart>
        <name>Fe</name>
        <dbReference type="ChEBI" id="CHEBI:18248"/>
    </ligandPart>
</feature>
<evidence type="ECO:0000256" key="5">
    <source>
        <dbReference type="ARBA" id="ARBA00022525"/>
    </source>
</evidence>
<proteinExistence type="inferred from homology"/>
<feature type="disulfide bond" evidence="14">
    <location>
        <begin position="42"/>
        <end position="82"/>
    </location>
</feature>
<keyword evidence="9 16" id="KW-1133">Transmembrane helix</keyword>
<keyword evidence="20" id="KW-1185">Reference proteome</keyword>
<keyword evidence="14" id="KW-0479">Metal-binding</keyword>
<organism evidence="19 20">
    <name type="scientific">Metarhizium album (strain ARSEF 1941)</name>
    <dbReference type="NCBI Taxonomy" id="1081103"/>
    <lineage>
        <taxon>Eukaryota</taxon>
        <taxon>Fungi</taxon>
        <taxon>Dikarya</taxon>
        <taxon>Ascomycota</taxon>
        <taxon>Pezizomycotina</taxon>
        <taxon>Sordariomycetes</taxon>
        <taxon>Hypocreomycetidae</taxon>
        <taxon>Hypocreales</taxon>
        <taxon>Clavicipitaceae</taxon>
        <taxon>Metarhizium</taxon>
    </lineage>
</organism>
<dbReference type="InterPro" id="IPR008427">
    <property type="entry name" value="Extracellular_membr_CFEM_dom"/>
</dbReference>
<evidence type="ECO:0000256" key="17">
    <source>
        <dbReference type="SAM" id="SignalP"/>
    </source>
</evidence>
<keyword evidence="6" id="KW-0325">Glycoprotein</keyword>
<keyword evidence="10 16" id="KW-0472">Membrane</keyword>
<feature type="chain" id="PRO_5002096616" evidence="17">
    <location>
        <begin position="21"/>
        <end position="439"/>
    </location>
</feature>
<dbReference type="SMART" id="SM00747">
    <property type="entry name" value="CFEM"/>
    <property type="match status" value="1"/>
</dbReference>
<feature type="transmembrane region" description="Helical" evidence="16">
    <location>
        <begin position="310"/>
        <end position="333"/>
    </location>
</feature>
<comment type="similarity">
    <text evidence="4">Belongs to the RBT5 family.</text>
</comment>
<feature type="domain" description="CFEM" evidence="18">
    <location>
        <begin position="14"/>
        <end position="126"/>
    </location>
</feature>
<dbReference type="InterPro" id="IPR052337">
    <property type="entry name" value="SAT4-like"/>
</dbReference>
<evidence type="ECO:0000259" key="18">
    <source>
        <dbReference type="PROSITE" id="PS52012"/>
    </source>
</evidence>
<sequence>MRLPIGTALPLACWSTLAVAQQAPASTAYPPATEVLELLPPCAANCFAAVVPGSACSATDVRCMCTNQPLQDAAAECILRDCQSLMDALSAKNITSVACRAPVRDRSGQYVAVSIALGTMTIVTVVVRLVFKQFFAANRGLAADDKVILVTLALRISGTVLNVEGLAAHGLGRDTWTLPTHELTSFAEWLYVMEVLYLAELSLIKLSLSLFYVRIFPGATIRRLIWATAAVNALYGATFLVTAIFQCEPIDYFWTQYVEEHASGRCININAMGWANAAISVALDLWMISIPLSQIPKLKLHWTKKISVSVMFVLGAFVTVVSILRLSSLAAWANSRNPTWDQWNVVYWSTIEVNVGMVCTCLPSLRLLVVRALPGLTRSRSKPAAYGSNSFSRVTSGQPLAEEGSGTAPGDHRLGDFDEGARRTWTRIGSGAELWPTAR</sequence>
<reference evidence="19 20" key="1">
    <citation type="journal article" date="2014" name="Proc. Natl. Acad. Sci. U.S.A.">
        <title>Trajectory and genomic determinants of fungal-pathogen speciation and host adaptation.</title>
        <authorList>
            <person name="Hu X."/>
            <person name="Xiao G."/>
            <person name="Zheng P."/>
            <person name="Shang Y."/>
            <person name="Su Y."/>
            <person name="Zhang X."/>
            <person name="Liu X."/>
            <person name="Zhan S."/>
            <person name="St Leger R.J."/>
            <person name="Wang C."/>
        </authorList>
    </citation>
    <scope>NUCLEOTIDE SEQUENCE [LARGE SCALE GENOMIC DNA]</scope>
    <source>
        <strain evidence="19 20">ARSEF 1941</strain>
    </source>
</reference>
<dbReference type="RefSeq" id="XP_040676857.1">
    <property type="nucleotide sequence ID" value="XM_040825201.1"/>
</dbReference>
<evidence type="ECO:0000256" key="1">
    <source>
        <dbReference type="ARBA" id="ARBA00004141"/>
    </source>
</evidence>
<keyword evidence="8 17" id="KW-0732">Signal</keyword>
<dbReference type="PANTHER" id="PTHR33048">
    <property type="entry name" value="PTH11-LIKE INTEGRAL MEMBRANE PROTEIN (AFU_ORTHOLOGUE AFUA_5G11245)"/>
    <property type="match status" value="1"/>
</dbReference>
<keyword evidence="14" id="KW-0408">Iron</keyword>
<evidence type="ECO:0000256" key="11">
    <source>
        <dbReference type="ARBA" id="ARBA00023157"/>
    </source>
</evidence>
<dbReference type="PROSITE" id="PS52012">
    <property type="entry name" value="CFEM"/>
    <property type="match status" value="1"/>
</dbReference>
<feature type="transmembrane region" description="Helical" evidence="16">
    <location>
        <begin position="271"/>
        <end position="289"/>
    </location>
</feature>
<dbReference type="GO" id="GO:0046872">
    <property type="term" value="F:metal ion binding"/>
    <property type="evidence" value="ECO:0007669"/>
    <property type="project" value="UniProtKB-UniRule"/>
</dbReference>
<evidence type="ECO:0000256" key="8">
    <source>
        <dbReference type="ARBA" id="ARBA00022729"/>
    </source>
</evidence>
<dbReference type="Proteomes" id="UP000030816">
    <property type="component" value="Unassembled WGS sequence"/>
</dbReference>
<evidence type="ECO:0000256" key="10">
    <source>
        <dbReference type="ARBA" id="ARBA00023136"/>
    </source>
</evidence>
<feature type="transmembrane region" description="Helical" evidence="16">
    <location>
        <begin position="224"/>
        <end position="245"/>
    </location>
</feature>
<gene>
    <name evidence="19" type="ORF">MAM_06403</name>
</gene>
<accession>A0A0B2WIE2</accession>
<evidence type="ECO:0000256" key="16">
    <source>
        <dbReference type="SAM" id="Phobius"/>
    </source>
</evidence>
<evidence type="ECO:0000256" key="14">
    <source>
        <dbReference type="PROSITE-ProRule" id="PRU01356"/>
    </source>
</evidence>
<evidence type="ECO:0000256" key="9">
    <source>
        <dbReference type="ARBA" id="ARBA00022989"/>
    </source>
</evidence>
<feature type="disulfide bond" evidence="14">
    <location>
        <begin position="46"/>
        <end position="77"/>
    </location>
</feature>
<feature type="region of interest" description="Disordered" evidence="15">
    <location>
        <begin position="379"/>
        <end position="417"/>
    </location>
</feature>
<evidence type="ECO:0000256" key="6">
    <source>
        <dbReference type="ARBA" id="ARBA00022622"/>
    </source>
</evidence>
<dbReference type="HOGENOM" id="CLU_028200_6_4_1"/>
<evidence type="ECO:0000256" key="7">
    <source>
        <dbReference type="ARBA" id="ARBA00022692"/>
    </source>
</evidence>
<dbReference type="GO" id="GO:0005576">
    <property type="term" value="C:extracellular region"/>
    <property type="evidence" value="ECO:0007669"/>
    <property type="project" value="UniProtKB-SubCell"/>
</dbReference>
<dbReference type="PANTHER" id="PTHR33048:SF143">
    <property type="entry name" value="EXTRACELLULAR MEMBRANE PROTEIN CFEM DOMAIN-CONTAINING PROTEIN-RELATED"/>
    <property type="match status" value="1"/>
</dbReference>
<evidence type="ECO:0000256" key="3">
    <source>
        <dbReference type="ARBA" id="ARBA00004613"/>
    </source>
</evidence>
<feature type="transmembrane region" description="Helical" evidence="16">
    <location>
        <begin position="353"/>
        <end position="373"/>
    </location>
</feature>
<comment type="subcellular location">
    <subcellularLocation>
        <location evidence="2">Membrane</location>
        <topology evidence="2">Lipid-anchor</topology>
        <topology evidence="2">GPI-anchor</topology>
    </subcellularLocation>
    <subcellularLocation>
        <location evidence="1">Membrane</location>
        <topology evidence="1">Multi-pass membrane protein</topology>
    </subcellularLocation>
    <subcellularLocation>
        <location evidence="3">Secreted</location>
    </subcellularLocation>
</comment>